<keyword evidence="4" id="KW-0547">Nucleotide-binding</keyword>
<evidence type="ECO:0000256" key="4">
    <source>
        <dbReference type="ARBA" id="ARBA00022741"/>
    </source>
</evidence>
<comment type="caution">
    <text evidence="12">The sequence shown here is derived from an EMBL/GenBank/DDBJ whole genome shotgun (WGS) entry which is preliminary data.</text>
</comment>
<dbReference type="PROSITE" id="PS50862">
    <property type="entry name" value="AA_TRNA_LIGASE_II"/>
    <property type="match status" value="1"/>
</dbReference>
<dbReference type="GO" id="GO:0004828">
    <property type="term" value="F:serine-tRNA ligase activity"/>
    <property type="evidence" value="ECO:0007669"/>
    <property type="project" value="UniProtKB-EC"/>
</dbReference>
<evidence type="ECO:0000256" key="3">
    <source>
        <dbReference type="ARBA" id="ARBA00022598"/>
    </source>
</evidence>
<dbReference type="PANTHER" id="PTHR11778">
    <property type="entry name" value="SERYL-TRNA SYNTHETASE"/>
    <property type="match status" value="1"/>
</dbReference>
<dbReference type="AlphaFoldDB" id="A0AAV2PKC3"/>
<proteinExistence type="inferred from homology"/>
<feature type="binding site" evidence="9">
    <location>
        <begin position="277"/>
        <end position="280"/>
    </location>
    <ligand>
        <name>ATP</name>
        <dbReference type="ChEBI" id="CHEBI:30616"/>
    </ligand>
</feature>
<feature type="binding site" evidence="8">
    <location>
        <position position="231"/>
    </location>
    <ligand>
        <name>L-serine</name>
        <dbReference type="ChEBI" id="CHEBI:33384"/>
    </ligand>
</feature>
<evidence type="ECO:0000256" key="10">
    <source>
        <dbReference type="SAM" id="Coils"/>
    </source>
</evidence>
<dbReference type="PRINTS" id="PR00981">
    <property type="entry name" value="TRNASYNTHSER"/>
</dbReference>
<protein>
    <recommendedName>
        <fullName evidence="2">serine--tRNA ligase</fullName>
        <ecNumber evidence="2">6.1.1.11</ecNumber>
    </recommendedName>
    <alternativeName>
        <fullName evidence="7">Seryl-tRNA synthetase</fullName>
    </alternativeName>
</protein>
<dbReference type="InterPro" id="IPR002317">
    <property type="entry name" value="Ser-tRNA-ligase_type_1"/>
</dbReference>
<feature type="binding site" evidence="8">
    <location>
        <position position="384"/>
    </location>
    <ligand>
        <name>L-serine</name>
        <dbReference type="ChEBI" id="CHEBI:33384"/>
    </ligand>
</feature>
<comment type="similarity">
    <text evidence="1">Belongs to the class-II aminoacyl-tRNA synthetase family. Type-1 seryl-tRNA synthetase subfamily.</text>
</comment>
<feature type="site" description="Important for serine binding" evidence="8">
    <location>
        <position position="386"/>
    </location>
</feature>
<evidence type="ECO:0000256" key="7">
    <source>
        <dbReference type="ARBA" id="ARBA00031113"/>
    </source>
</evidence>
<dbReference type="EMBL" id="CAXKWB010000320">
    <property type="protein sequence ID" value="CAL4060294.1"/>
    <property type="molecule type" value="Genomic_DNA"/>
</dbReference>
<keyword evidence="10" id="KW-0175">Coiled coil</keyword>
<dbReference type="PIRSF" id="PIRSF001529">
    <property type="entry name" value="Ser-tRNA-synth_IIa"/>
    <property type="match status" value="1"/>
</dbReference>
<dbReference type="EC" id="6.1.1.11" evidence="2"/>
<dbReference type="Proteomes" id="UP001497623">
    <property type="component" value="Unassembled WGS sequence"/>
</dbReference>
<feature type="non-terminal residue" evidence="12">
    <location>
        <position position="446"/>
    </location>
</feature>
<feature type="binding site" evidence="9">
    <location>
        <begin position="351"/>
        <end position="354"/>
    </location>
    <ligand>
        <name>ATP</name>
        <dbReference type="ChEBI" id="CHEBI:30616"/>
    </ligand>
</feature>
<reference evidence="12 13" key="1">
    <citation type="submission" date="2024-05" db="EMBL/GenBank/DDBJ databases">
        <authorList>
            <person name="Wallberg A."/>
        </authorList>
    </citation>
    <scope>NUCLEOTIDE SEQUENCE [LARGE SCALE GENOMIC DNA]</scope>
</reference>
<evidence type="ECO:0000256" key="2">
    <source>
        <dbReference type="ARBA" id="ARBA00012840"/>
    </source>
</evidence>
<evidence type="ECO:0000256" key="5">
    <source>
        <dbReference type="ARBA" id="ARBA00022840"/>
    </source>
</evidence>
<feature type="binding site" evidence="8">
    <location>
        <position position="284"/>
    </location>
    <ligand>
        <name>L-serine</name>
        <dbReference type="ChEBI" id="CHEBI:33384"/>
    </ligand>
</feature>
<dbReference type="SUPFAM" id="SSF55681">
    <property type="entry name" value="Class II aaRS and biotin synthetases"/>
    <property type="match status" value="1"/>
</dbReference>
<evidence type="ECO:0000313" key="12">
    <source>
        <dbReference type="EMBL" id="CAL4060294.1"/>
    </source>
</evidence>
<keyword evidence="5 9" id="KW-0067">ATP-binding</keyword>
<evidence type="ECO:0000256" key="9">
    <source>
        <dbReference type="PIRSR" id="PIRSR001529-2"/>
    </source>
</evidence>
<evidence type="ECO:0000256" key="1">
    <source>
        <dbReference type="ARBA" id="ARBA00010728"/>
    </source>
</evidence>
<keyword evidence="13" id="KW-1185">Reference proteome</keyword>
<evidence type="ECO:0000256" key="8">
    <source>
        <dbReference type="PIRSR" id="PIRSR001529-1"/>
    </source>
</evidence>
<feature type="domain" description="Aminoacyl-transfer RNA synthetases class-II family profile" evidence="11">
    <location>
        <begin position="263"/>
        <end position="411"/>
    </location>
</feature>
<name>A0AAV2PKC3_MEGNR</name>
<dbReference type="Gene3D" id="3.30.930.10">
    <property type="entry name" value="Bira Bifunctional Protein, Domain 2"/>
    <property type="match status" value="1"/>
</dbReference>
<feature type="coiled-coil region" evidence="10">
    <location>
        <begin position="72"/>
        <end position="99"/>
    </location>
</feature>
<organism evidence="12 13">
    <name type="scientific">Meganyctiphanes norvegica</name>
    <name type="common">Northern krill</name>
    <name type="synonym">Thysanopoda norvegica</name>
    <dbReference type="NCBI Taxonomy" id="48144"/>
    <lineage>
        <taxon>Eukaryota</taxon>
        <taxon>Metazoa</taxon>
        <taxon>Ecdysozoa</taxon>
        <taxon>Arthropoda</taxon>
        <taxon>Crustacea</taxon>
        <taxon>Multicrustacea</taxon>
        <taxon>Malacostraca</taxon>
        <taxon>Eumalacostraca</taxon>
        <taxon>Eucarida</taxon>
        <taxon>Euphausiacea</taxon>
        <taxon>Euphausiidae</taxon>
        <taxon>Meganyctiphanes</taxon>
    </lineage>
</organism>
<dbReference type="InterPro" id="IPR006195">
    <property type="entry name" value="aa-tRNA-synth_II"/>
</dbReference>
<gene>
    <name evidence="12" type="ORF">MNOR_LOCUS1222</name>
</gene>
<dbReference type="GO" id="GO:0006434">
    <property type="term" value="P:seryl-tRNA aminoacylation"/>
    <property type="evidence" value="ECO:0007669"/>
    <property type="project" value="InterPro"/>
</dbReference>
<evidence type="ECO:0000313" key="13">
    <source>
        <dbReference type="Proteomes" id="UP001497623"/>
    </source>
</evidence>
<dbReference type="InterPro" id="IPR002314">
    <property type="entry name" value="aa-tRNA-synt_IIb"/>
</dbReference>
<accession>A0AAV2PKC3</accession>
<dbReference type="GO" id="GO:0005524">
    <property type="term" value="F:ATP binding"/>
    <property type="evidence" value="ECO:0007669"/>
    <property type="project" value="UniProtKB-KW"/>
</dbReference>
<keyword evidence="3" id="KW-0436">Ligase</keyword>
<dbReference type="Pfam" id="PF00587">
    <property type="entry name" value="tRNA-synt_2b"/>
    <property type="match status" value="1"/>
</dbReference>
<evidence type="ECO:0000256" key="6">
    <source>
        <dbReference type="ARBA" id="ARBA00023146"/>
    </source>
</evidence>
<sequence>MSKTVITLKLWQNIFPALISHERNVHAFRQITEKNEPKRVQLDYDYLFDPKNTENIERLTQRRKGVGNIRKILNIKEKLSKLQNNAEEYIKIETELENEALLIPNQASPHLMNYGEEPCILEEVNPKPVYNYKPKELHELAKKLDVLRTDNLGNLTGHRSYFFKNGLAEMEQALINYTVSYLLTQGFSLISVPDLLYSDIIEACGMATRGKRNQSQTISKGVGGCCQLIRTEYVNLKIYSNEKTFEIVDLGSQLSIVGASFGGKKIKDDHQSGRYQVHGFTKVEMFGVTDAERHSESHNLYIQLTQIQKHLFSRLGLHFQILDMPHHELGAPAYTKTDMEAWMPGRAMFGEISSASNCTDYQSRRLNITYKDENGNIRFAHTVNGTACAIPRTIMAICETHQQEDGTIAIPEALHQYMAGRKVIEPPNCKNTMSWIKHKIYPGKIL</sequence>
<evidence type="ECO:0000259" key="11">
    <source>
        <dbReference type="PROSITE" id="PS50862"/>
    </source>
</evidence>
<dbReference type="InterPro" id="IPR045864">
    <property type="entry name" value="aa-tRNA-synth_II/BPL/LPL"/>
</dbReference>
<keyword evidence="6" id="KW-0030">Aminoacyl-tRNA synthetase</keyword>